<evidence type="ECO:0000256" key="8">
    <source>
        <dbReference type="ARBA" id="ARBA00022692"/>
    </source>
</evidence>
<dbReference type="EMBL" id="CAFBSG010000034">
    <property type="protein sequence ID" value="CAB5241219.1"/>
    <property type="molecule type" value="Genomic_DNA"/>
</dbReference>
<gene>
    <name evidence="19" type="ORF">UFOPK3554_01305</name>
</gene>
<evidence type="ECO:0000256" key="13">
    <source>
        <dbReference type="ARBA" id="ARBA00023136"/>
    </source>
</evidence>
<feature type="transmembrane region" description="Helical" evidence="16">
    <location>
        <begin position="179"/>
        <end position="200"/>
    </location>
</feature>
<dbReference type="InterPro" id="IPR025669">
    <property type="entry name" value="AAA_dom"/>
</dbReference>
<feature type="domain" description="Polysaccharide chain length determinant N-terminal" evidence="17">
    <location>
        <begin position="1"/>
        <end position="90"/>
    </location>
</feature>
<dbReference type="EC" id="2.7.10.2" evidence="4"/>
<keyword evidence="13 16" id="KW-0472">Membrane</keyword>
<dbReference type="Gene3D" id="3.40.50.300">
    <property type="entry name" value="P-loop containing nucleotide triphosphate hydrolases"/>
    <property type="match status" value="1"/>
</dbReference>
<accession>A0A6J7XV39</accession>
<dbReference type="GO" id="GO:0005886">
    <property type="term" value="C:plasma membrane"/>
    <property type="evidence" value="ECO:0007669"/>
    <property type="project" value="UniProtKB-SubCell"/>
</dbReference>
<evidence type="ECO:0000259" key="18">
    <source>
        <dbReference type="Pfam" id="PF13614"/>
    </source>
</evidence>
<keyword evidence="6" id="KW-0997">Cell inner membrane</keyword>
<evidence type="ECO:0000256" key="11">
    <source>
        <dbReference type="ARBA" id="ARBA00022840"/>
    </source>
</evidence>
<dbReference type="PANTHER" id="PTHR32309:SF13">
    <property type="entry name" value="FERRIC ENTEROBACTIN TRANSPORT PROTEIN FEPE"/>
    <property type="match status" value="1"/>
</dbReference>
<proteinExistence type="inferred from homology"/>
<name>A0A6J7XV39_9ZZZZ</name>
<evidence type="ECO:0000256" key="15">
    <source>
        <dbReference type="ARBA" id="ARBA00051245"/>
    </source>
</evidence>
<feature type="transmembrane region" description="Helical" evidence="16">
    <location>
        <begin position="14"/>
        <end position="34"/>
    </location>
</feature>
<keyword evidence="11" id="KW-0067">ATP-binding</keyword>
<dbReference type="InterPro" id="IPR003856">
    <property type="entry name" value="LPS_length_determ_N"/>
</dbReference>
<comment type="similarity">
    <text evidence="3">Belongs to the etk/wzc family.</text>
</comment>
<evidence type="ECO:0000313" key="19">
    <source>
        <dbReference type="EMBL" id="CAB5241219.1"/>
    </source>
</evidence>
<dbReference type="InterPro" id="IPR050445">
    <property type="entry name" value="Bact_polysacc_biosynth/exp"/>
</dbReference>
<protein>
    <recommendedName>
        <fullName evidence="4">non-specific protein-tyrosine kinase</fullName>
        <ecNumber evidence="4">2.7.10.2</ecNumber>
    </recommendedName>
</protein>
<evidence type="ECO:0000256" key="9">
    <source>
        <dbReference type="ARBA" id="ARBA00022741"/>
    </source>
</evidence>
<dbReference type="AlphaFoldDB" id="A0A6J7XV39"/>
<sequence length="484" mass="52031">MDLQDYYRLIRRNLGLILVFVILGVGTSTIVTFLQTPMYEAEVQLFVSTPASSVDISALAQGSSFSQQRVKSYAQIINGPQTLNSVISQLKLDISAQELAKKVKASAPLDTVLINVIVTDPNPELVADIANAVGFQFAKTVNNLELGTSGDTASAIKLSVVKNAIVPTTPSSPKKTLNLLLGLILGFGLGLGISILRVIFDNTVKNANDLDETPLLAVIAFDKEAITHPLISQISKWSARTESFRHLRTSLQYLKAENPPQVISVTSAFPNEGKTTTSVNLALSLVLSGHATLLVEADLRRPKLLSYLGAKSDSPGLSELLSGKLSMSEEENVRSAISTMPNTGLDFMASGHLPPNPTELLDSQSFQSLLTQLRGMYDFIIVDSPPALLVSDAQVISTNVDGTLIVIHAGQTRKNQYLGTRESIQAVGGTILGAVLNMVPETTLQGDYGYKYSGGEPGRYGYRKYGYGGNNNSTHNTYPGRENS</sequence>
<dbReference type="SUPFAM" id="SSF52540">
    <property type="entry name" value="P-loop containing nucleoside triphosphate hydrolases"/>
    <property type="match status" value="1"/>
</dbReference>
<evidence type="ECO:0000256" key="1">
    <source>
        <dbReference type="ARBA" id="ARBA00004429"/>
    </source>
</evidence>
<comment type="catalytic activity">
    <reaction evidence="15">
        <text>L-tyrosyl-[protein] + ATP = O-phospho-L-tyrosyl-[protein] + ADP + H(+)</text>
        <dbReference type="Rhea" id="RHEA:10596"/>
        <dbReference type="Rhea" id="RHEA-COMP:10136"/>
        <dbReference type="Rhea" id="RHEA-COMP:20101"/>
        <dbReference type="ChEBI" id="CHEBI:15378"/>
        <dbReference type="ChEBI" id="CHEBI:30616"/>
        <dbReference type="ChEBI" id="CHEBI:46858"/>
        <dbReference type="ChEBI" id="CHEBI:61978"/>
        <dbReference type="ChEBI" id="CHEBI:456216"/>
        <dbReference type="EC" id="2.7.10.2"/>
    </reaction>
</comment>
<keyword evidence="10" id="KW-0418">Kinase</keyword>
<dbReference type="PANTHER" id="PTHR32309">
    <property type="entry name" value="TYROSINE-PROTEIN KINASE"/>
    <property type="match status" value="1"/>
</dbReference>
<evidence type="ECO:0000256" key="14">
    <source>
        <dbReference type="ARBA" id="ARBA00023137"/>
    </source>
</evidence>
<evidence type="ECO:0000259" key="17">
    <source>
        <dbReference type="Pfam" id="PF02706"/>
    </source>
</evidence>
<evidence type="ECO:0000256" key="10">
    <source>
        <dbReference type="ARBA" id="ARBA00022777"/>
    </source>
</evidence>
<evidence type="ECO:0000256" key="16">
    <source>
        <dbReference type="SAM" id="Phobius"/>
    </source>
</evidence>
<dbReference type="InterPro" id="IPR027417">
    <property type="entry name" value="P-loop_NTPase"/>
</dbReference>
<comment type="similarity">
    <text evidence="2">Belongs to the CpsD/CapB family.</text>
</comment>
<evidence type="ECO:0000256" key="5">
    <source>
        <dbReference type="ARBA" id="ARBA00022475"/>
    </source>
</evidence>
<evidence type="ECO:0000256" key="6">
    <source>
        <dbReference type="ARBA" id="ARBA00022519"/>
    </source>
</evidence>
<reference evidence="19" key="1">
    <citation type="submission" date="2020-05" db="EMBL/GenBank/DDBJ databases">
        <authorList>
            <person name="Chiriac C."/>
            <person name="Salcher M."/>
            <person name="Ghai R."/>
            <person name="Kavagutti S V."/>
        </authorList>
    </citation>
    <scope>NUCLEOTIDE SEQUENCE</scope>
</reference>
<keyword evidence="7" id="KW-0808">Transferase</keyword>
<keyword evidence="5" id="KW-1003">Cell membrane</keyword>
<dbReference type="GO" id="GO:0005524">
    <property type="term" value="F:ATP binding"/>
    <property type="evidence" value="ECO:0007669"/>
    <property type="project" value="UniProtKB-KW"/>
</dbReference>
<dbReference type="CDD" id="cd05387">
    <property type="entry name" value="BY-kinase"/>
    <property type="match status" value="1"/>
</dbReference>
<keyword evidence="14" id="KW-0829">Tyrosine-protein kinase</keyword>
<dbReference type="NCBIfam" id="TIGR01007">
    <property type="entry name" value="eps_fam"/>
    <property type="match status" value="1"/>
</dbReference>
<evidence type="ECO:0000256" key="3">
    <source>
        <dbReference type="ARBA" id="ARBA00008883"/>
    </source>
</evidence>
<evidence type="ECO:0000256" key="12">
    <source>
        <dbReference type="ARBA" id="ARBA00022989"/>
    </source>
</evidence>
<dbReference type="Pfam" id="PF13614">
    <property type="entry name" value="AAA_31"/>
    <property type="match status" value="1"/>
</dbReference>
<evidence type="ECO:0000256" key="4">
    <source>
        <dbReference type="ARBA" id="ARBA00011903"/>
    </source>
</evidence>
<dbReference type="Pfam" id="PF02706">
    <property type="entry name" value="Wzz"/>
    <property type="match status" value="1"/>
</dbReference>
<feature type="domain" description="AAA" evidence="18">
    <location>
        <begin position="272"/>
        <end position="408"/>
    </location>
</feature>
<keyword evidence="9" id="KW-0547">Nucleotide-binding</keyword>
<evidence type="ECO:0000256" key="7">
    <source>
        <dbReference type="ARBA" id="ARBA00022679"/>
    </source>
</evidence>
<evidence type="ECO:0000256" key="2">
    <source>
        <dbReference type="ARBA" id="ARBA00007316"/>
    </source>
</evidence>
<dbReference type="InterPro" id="IPR005702">
    <property type="entry name" value="Wzc-like_C"/>
</dbReference>
<comment type="subcellular location">
    <subcellularLocation>
        <location evidence="1">Cell inner membrane</location>
        <topology evidence="1">Multi-pass membrane protein</topology>
    </subcellularLocation>
</comment>
<keyword evidence="8 16" id="KW-0812">Transmembrane</keyword>
<dbReference type="GO" id="GO:0004715">
    <property type="term" value="F:non-membrane spanning protein tyrosine kinase activity"/>
    <property type="evidence" value="ECO:0007669"/>
    <property type="project" value="UniProtKB-EC"/>
</dbReference>
<keyword evidence="12 16" id="KW-1133">Transmembrane helix</keyword>
<organism evidence="19">
    <name type="scientific">freshwater metagenome</name>
    <dbReference type="NCBI Taxonomy" id="449393"/>
    <lineage>
        <taxon>unclassified sequences</taxon>
        <taxon>metagenomes</taxon>
        <taxon>ecological metagenomes</taxon>
    </lineage>
</organism>